<proteinExistence type="predicted"/>
<dbReference type="KEGG" id="vg:40088714"/>
<reference evidence="1 2" key="1">
    <citation type="submission" date="2017-06" db="EMBL/GenBank/DDBJ databases">
        <authorList>
            <person name="Kim H.J."/>
            <person name="Triplett B.A."/>
        </authorList>
    </citation>
    <scope>NUCLEOTIDE SEQUENCE [LARGE SCALE GENOMIC DNA]</scope>
</reference>
<keyword evidence="2" id="KW-1185">Reference proteome</keyword>
<dbReference type="EMBL" id="MF403008">
    <property type="protein sequence ID" value="AUZ95450.1"/>
    <property type="molecule type" value="Genomic_DNA"/>
</dbReference>
<name>A0A2L0V101_9CAUD</name>
<dbReference type="RefSeq" id="YP_009612376.1">
    <property type="nucleotide sequence ID" value="NC_042013.1"/>
</dbReference>
<accession>A0A2L0V101</accession>
<dbReference type="Proteomes" id="UP000223025">
    <property type="component" value="Segment"/>
</dbReference>
<organism evidence="1 2">
    <name type="scientific">Agrobacterium phage Atu_ph07</name>
    <dbReference type="NCBI Taxonomy" id="2024264"/>
    <lineage>
        <taxon>Viruses</taxon>
        <taxon>Duplodnaviria</taxon>
        <taxon>Heunggongvirae</taxon>
        <taxon>Uroviricota</taxon>
        <taxon>Caudoviricetes</taxon>
        <taxon>Polybotosvirus</taxon>
        <taxon>Polybotosvirus Atuph07</taxon>
    </lineage>
</organism>
<evidence type="ECO:0000313" key="2">
    <source>
        <dbReference type="Proteomes" id="UP000223025"/>
    </source>
</evidence>
<evidence type="ECO:0000313" key="1">
    <source>
        <dbReference type="EMBL" id="AUZ95450.1"/>
    </source>
</evidence>
<protein>
    <submittedName>
        <fullName evidence="1">Uncharacterized protein</fullName>
    </submittedName>
</protein>
<dbReference type="GeneID" id="40088714"/>
<sequence length="202" mass="24035">MFETDKYGFLTEGGLITTLLCDTNYAEEFDYIREDYKVHLNSFVNFMSFNESDPPVHFLGIFVDEHKILDGLIDNKKIIRDTDFYIVWKTYDSLIKNDHYEISSFGPNFERIGVFDELDHNINQRENFYKTIRIYNMIEGIDLIGGLPYKIEQINDDDYLYKIDNLEVLVDKPVMKLHSKESYDINEIFKNFLKQRLEIVGY</sequence>